<comment type="caution">
    <text evidence="1">The sequence shown here is derived from an EMBL/GenBank/DDBJ whole genome shotgun (WGS) entry which is preliminary data.</text>
</comment>
<evidence type="ECO:0000313" key="1">
    <source>
        <dbReference type="EMBL" id="KAF2473153.1"/>
    </source>
</evidence>
<proteinExistence type="predicted"/>
<accession>A0ACB6R2V9</accession>
<organism evidence="1 2">
    <name type="scientific">Lindgomyces ingoldianus</name>
    <dbReference type="NCBI Taxonomy" id="673940"/>
    <lineage>
        <taxon>Eukaryota</taxon>
        <taxon>Fungi</taxon>
        <taxon>Dikarya</taxon>
        <taxon>Ascomycota</taxon>
        <taxon>Pezizomycotina</taxon>
        <taxon>Dothideomycetes</taxon>
        <taxon>Pleosporomycetidae</taxon>
        <taxon>Pleosporales</taxon>
        <taxon>Lindgomycetaceae</taxon>
        <taxon>Lindgomyces</taxon>
    </lineage>
</organism>
<dbReference type="Proteomes" id="UP000799755">
    <property type="component" value="Unassembled WGS sequence"/>
</dbReference>
<protein>
    <submittedName>
        <fullName evidence="1">Betaine lipid synthase</fullName>
    </submittedName>
</protein>
<keyword evidence="2" id="KW-1185">Reference proteome</keyword>
<name>A0ACB6R2V9_9PLEO</name>
<gene>
    <name evidence="1" type="ORF">BDR25DRAFT_282447</name>
</gene>
<reference evidence="1" key="1">
    <citation type="journal article" date="2020" name="Stud. Mycol.">
        <title>101 Dothideomycetes genomes: a test case for predicting lifestyles and emergence of pathogens.</title>
        <authorList>
            <person name="Haridas S."/>
            <person name="Albert R."/>
            <person name="Binder M."/>
            <person name="Bloem J."/>
            <person name="Labutti K."/>
            <person name="Salamov A."/>
            <person name="Andreopoulos B."/>
            <person name="Baker S."/>
            <person name="Barry K."/>
            <person name="Bills G."/>
            <person name="Bluhm B."/>
            <person name="Cannon C."/>
            <person name="Castanera R."/>
            <person name="Culley D."/>
            <person name="Daum C."/>
            <person name="Ezra D."/>
            <person name="Gonzalez J."/>
            <person name="Henrissat B."/>
            <person name="Kuo A."/>
            <person name="Liang C."/>
            <person name="Lipzen A."/>
            <person name="Lutzoni F."/>
            <person name="Magnuson J."/>
            <person name="Mondo S."/>
            <person name="Nolan M."/>
            <person name="Ohm R."/>
            <person name="Pangilinan J."/>
            <person name="Park H.-J."/>
            <person name="Ramirez L."/>
            <person name="Alfaro M."/>
            <person name="Sun H."/>
            <person name="Tritt A."/>
            <person name="Yoshinaga Y."/>
            <person name="Zwiers L.-H."/>
            <person name="Turgeon B."/>
            <person name="Goodwin S."/>
            <person name="Spatafora J."/>
            <person name="Crous P."/>
            <person name="Grigoriev I."/>
        </authorList>
    </citation>
    <scope>NUCLEOTIDE SEQUENCE</scope>
    <source>
        <strain evidence="1">ATCC 200398</strain>
    </source>
</reference>
<sequence>MLGLSTALLRDPFHLVLVALCVVGIFLATIFVLAFKPKGKSSGEQNTFQAYLKFFYACFVKPHTGDGTGNQQDALESFYKAQADVYDATRKRLLKGREDMLGVVAAQLKHRADAGLISQRPVWVDIGGGTGHSVEQMGEFLPVQDFFRAVYIVDLSPSLCEMAKERFQRLGWTNVKVICQDARAFRLHEHEHEAHERKERILQGQPVRDLDENADAGGAELVTMSYALSMIPEFYPVIDSIASLLSPNGVVGVCDFYVQNQVDYQTRNYTGGVIDRHCVWVSRVFWRTWFEIDRVNLEAARRDYLEYRFGTVLSINARNTFFGVKLPYYIWIGCSKDNGASTAKLAEIDAAATESPYLSALDLQTGPTPADVEIRSKAYESAIVNLQSSLPLPATWYQNHHWRIHYDETLEKHKRFNNCYIYAFTWEDDRADARLLKVQADDVILAITSAGDNILSFALDNPRRIHAVDLNPSQNHLLELKVAAFTALGYSDVWKLFGEGRHTDFRSILINKLSPHMSSLAFQYWLQNGPSAFEKQGLYYSGGSGNAIQLVGWLFCVLGLSKEVKKLCAAQTLAEQREIWRRSIKNVLHSRILTWTIIGNEKWLWKALGVPPAQRNMIEADYLRNDEPGASASGPSSSSSRGGHAVYEYVLNTFEPVVNSTLLSTSNHYYLLTLLGHYTPTSHPTYLSPKSHIKLSKPSAFNGLRIHTDEISEVIARMRPGTLTIVVVMDSMDWFPPEGKQAIKQIRALNRALKMKGRVMLRSAGLRPWYVETFEACGFEAKRVAVRVPGSCIDRVNMYASTWICTKETSIEQEDVKLHFRKSSMVELKI</sequence>
<evidence type="ECO:0000313" key="2">
    <source>
        <dbReference type="Proteomes" id="UP000799755"/>
    </source>
</evidence>
<dbReference type="EMBL" id="MU003500">
    <property type="protein sequence ID" value="KAF2473153.1"/>
    <property type="molecule type" value="Genomic_DNA"/>
</dbReference>